<protein>
    <submittedName>
        <fullName evidence="5">Monooxygenase</fullName>
    </submittedName>
</protein>
<evidence type="ECO:0000256" key="4">
    <source>
        <dbReference type="ARBA" id="ARBA00023002"/>
    </source>
</evidence>
<keyword evidence="2" id="KW-0285">Flavoprotein</keyword>
<dbReference type="GO" id="GO:0050660">
    <property type="term" value="F:flavin adenine dinucleotide binding"/>
    <property type="evidence" value="ECO:0007669"/>
    <property type="project" value="InterPro"/>
</dbReference>
<evidence type="ECO:0000313" key="5">
    <source>
        <dbReference type="EMBL" id="GII47466.1"/>
    </source>
</evidence>
<dbReference type="Gene3D" id="3.50.50.60">
    <property type="entry name" value="FAD/NAD(P)-binding domain"/>
    <property type="match status" value="2"/>
</dbReference>
<dbReference type="GO" id="GO:0004499">
    <property type="term" value="F:N,N-dimethylaniline monooxygenase activity"/>
    <property type="evidence" value="ECO:0007669"/>
    <property type="project" value="InterPro"/>
</dbReference>
<sequence>MTGTTSTEPITDGDDAIRRALLDAELPPLLAALAIATDDPALLPGHLRPATINRLVPQGGYSAEQQDEARSLAFAALTAIRDGRLRPRRMSAGGDEMLRTAGFLAGTDAERYLPLLMDELAAPDDPAAPRWQKSELAPDRLFHVVIVGAGMSGLLAGYRLGQAGIPYTIVEKNDDVGGTWLENTYPGCRVDVSSHLYNYSFFKHDDWPHYFSSQDVLLDYFREFADRGGIREHIRFSTEVMAAEFDDDTCTWTVRVRTPSGGTELLGAQAVISAVGQLNRPSYPRIEGRDDFTGPSFHSARWDHGIDLNGKRVAVIGTGASAFQFVPEIARTVGGMVVFQRTAPWLGPTPDYHAPVSDGLRWLFRHVPGYAQWYRFWLFSSSVEGGLPTVDVDPTWQGGERSVSASNDERRALLTMYLEHMFADRPDLLRAAIPDYPPGAKRMLRDNGVWAAALKQDNVELVTDPISRITERGIATAEGEYEADVIIYATGFSASDFLLPMTVTGRDGVDLHKRWNGDARAYLGMTVPGFPNLFLMYGPNTNIVVNGSIVFFSECEAHYILECLRSLLHDGHRALDCRDEAHDAYNEMIDAANRRRAWGASAVNSWYKNALGRVSQNWPFTLMEYWERTRTPDLGDYDPL</sequence>
<dbReference type="SUPFAM" id="SSF51905">
    <property type="entry name" value="FAD/NAD(P)-binding domain"/>
    <property type="match status" value="2"/>
</dbReference>
<dbReference type="InterPro" id="IPR036188">
    <property type="entry name" value="FAD/NAD-bd_sf"/>
</dbReference>
<name>A0A8J3XPJ0_9ACTN</name>
<dbReference type="PANTHER" id="PTHR42877">
    <property type="entry name" value="L-ORNITHINE N(5)-MONOOXYGENASE-RELATED"/>
    <property type="match status" value="1"/>
</dbReference>
<dbReference type="InterPro" id="IPR020946">
    <property type="entry name" value="Flavin_mOase-like"/>
</dbReference>
<comment type="caution">
    <text evidence="5">The sequence shown here is derived from an EMBL/GenBank/DDBJ whole genome shotgun (WGS) entry which is preliminary data.</text>
</comment>
<keyword evidence="4" id="KW-0560">Oxidoreductase</keyword>
<comment type="similarity">
    <text evidence="1">Belongs to the FAD-binding monooxygenase family.</text>
</comment>
<keyword evidence="6" id="KW-1185">Reference proteome</keyword>
<dbReference type="GO" id="GO:0050661">
    <property type="term" value="F:NADP binding"/>
    <property type="evidence" value="ECO:0007669"/>
    <property type="project" value="InterPro"/>
</dbReference>
<accession>A0A8J3XPJ0</accession>
<dbReference type="Proteomes" id="UP000644610">
    <property type="component" value="Unassembled WGS sequence"/>
</dbReference>
<dbReference type="Pfam" id="PF00743">
    <property type="entry name" value="FMO-like"/>
    <property type="match status" value="1"/>
</dbReference>
<keyword evidence="3" id="KW-0274">FAD</keyword>
<proteinExistence type="inferred from homology"/>
<reference evidence="5" key="1">
    <citation type="submission" date="2021-01" db="EMBL/GenBank/DDBJ databases">
        <title>Whole genome shotgun sequence of Planotetraspora silvatica NBRC 100141.</title>
        <authorList>
            <person name="Komaki H."/>
            <person name="Tamura T."/>
        </authorList>
    </citation>
    <scope>NUCLEOTIDE SEQUENCE</scope>
    <source>
        <strain evidence="5">NBRC 100141</strain>
    </source>
</reference>
<organism evidence="5 6">
    <name type="scientific">Planotetraspora silvatica</name>
    <dbReference type="NCBI Taxonomy" id="234614"/>
    <lineage>
        <taxon>Bacteria</taxon>
        <taxon>Bacillati</taxon>
        <taxon>Actinomycetota</taxon>
        <taxon>Actinomycetes</taxon>
        <taxon>Streptosporangiales</taxon>
        <taxon>Streptosporangiaceae</taxon>
        <taxon>Planotetraspora</taxon>
    </lineage>
</organism>
<dbReference type="InterPro" id="IPR051209">
    <property type="entry name" value="FAD-bind_Monooxygenase_sf"/>
</dbReference>
<dbReference type="PANTHER" id="PTHR42877:SF4">
    <property type="entry name" value="FAD_NAD(P)-BINDING DOMAIN-CONTAINING PROTEIN-RELATED"/>
    <property type="match status" value="1"/>
</dbReference>
<dbReference type="RefSeq" id="WP_203976002.1">
    <property type="nucleotide sequence ID" value="NZ_BAAAKY010000014.1"/>
</dbReference>
<keyword evidence="5" id="KW-0503">Monooxygenase</keyword>
<evidence type="ECO:0000256" key="2">
    <source>
        <dbReference type="ARBA" id="ARBA00022630"/>
    </source>
</evidence>
<evidence type="ECO:0000256" key="1">
    <source>
        <dbReference type="ARBA" id="ARBA00010139"/>
    </source>
</evidence>
<dbReference type="EMBL" id="BOOQ01000024">
    <property type="protein sequence ID" value="GII47466.1"/>
    <property type="molecule type" value="Genomic_DNA"/>
</dbReference>
<evidence type="ECO:0000313" key="6">
    <source>
        <dbReference type="Proteomes" id="UP000644610"/>
    </source>
</evidence>
<dbReference type="AlphaFoldDB" id="A0A8J3XPJ0"/>
<evidence type="ECO:0000256" key="3">
    <source>
        <dbReference type="ARBA" id="ARBA00022827"/>
    </source>
</evidence>
<gene>
    <name evidence="5" type="ORF">Psi02_38900</name>
</gene>